<gene>
    <name evidence="1" type="ORF">S03H2_07627</name>
</gene>
<name>X1DX26_9ZZZZ</name>
<accession>X1DX26</accession>
<feature type="non-terminal residue" evidence="1">
    <location>
        <position position="155"/>
    </location>
</feature>
<reference evidence="1" key="1">
    <citation type="journal article" date="2014" name="Front. Microbiol.">
        <title>High frequency of phylogenetically diverse reductive dehalogenase-homologous genes in deep subseafloor sedimentary metagenomes.</title>
        <authorList>
            <person name="Kawai M."/>
            <person name="Futagami T."/>
            <person name="Toyoda A."/>
            <person name="Takaki Y."/>
            <person name="Nishi S."/>
            <person name="Hori S."/>
            <person name="Arai W."/>
            <person name="Tsubouchi T."/>
            <person name="Morono Y."/>
            <person name="Uchiyama I."/>
            <person name="Ito T."/>
            <person name="Fujiyama A."/>
            <person name="Inagaki F."/>
            <person name="Takami H."/>
        </authorList>
    </citation>
    <scope>NUCLEOTIDE SEQUENCE</scope>
    <source>
        <strain evidence="1">Expedition CK06-06</strain>
    </source>
</reference>
<protein>
    <submittedName>
        <fullName evidence="1">Uncharacterized protein</fullName>
    </submittedName>
</protein>
<sequence>MVAIAKYWDVGSGTWKRIKSARWYDNAGSIWSKKNALKYYDLATDKWIAIETKQPAKLDDDDHETRALWHFDRGSGNICYDSSGNNLHINRIQYAQQPIWANGYFYKSLYFTKDRINAPDHASLYSFANEDDWQIDIVFKLLGSIPSENKVFIGS</sequence>
<organism evidence="1">
    <name type="scientific">marine sediment metagenome</name>
    <dbReference type="NCBI Taxonomy" id="412755"/>
    <lineage>
        <taxon>unclassified sequences</taxon>
        <taxon>metagenomes</taxon>
        <taxon>ecological metagenomes</taxon>
    </lineage>
</organism>
<comment type="caution">
    <text evidence="1">The sequence shown here is derived from an EMBL/GenBank/DDBJ whole genome shotgun (WGS) entry which is preliminary data.</text>
</comment>
<dbReference type="Gene3D" id="2.60.120.200">
    <property type="match status" value="1"/>
</dbReference>
<evidence type="ECO:0000313" key="1">
    <source>
        <dbReference type="EMBL" id="GAH24847.1"/>
    </source>
</evidence>
<dbReference type="AlphaFoldDB" id="X1DX26"/>
<proteinExistence type="predicted"/>
<dbReference type="EMBL" id="BARU01003553">
    <property type="protein sequence ID" value="GAH24847.1"/>
    <property type="molecule type" value="Genomic_DNA"/>
</dbReference>